<protein>
    <submittedName>
        <fullName evidence="2">SAM-dependent methyltransferase</fullName>
    </submittedName>
</protein>
<dbReference type="EMBL" id="JXMU01000016">
    <property type="protein sequence ID" value="KPB00869.1"/>
    <property type="molecule type" value="Genomic_DNA"/>
</dbReference>
<keyword evidence="2" id="KW-0808">Transferase</keyword>
<reference evidence="2 3" key="1">
    <citation type="submission" date="2015-01" db="EMBL/GenBank/DDBJ databases">
        <title>Ahrensia donghaiensis sp. nov., a novel dimethylsulphoniopropionate-cleavage bacterium isolated from seawater and emended descriptions of the genus Ahrensia and Ahrensia kielensis.</title>
        <authorList>
            <person name="Liu J."/>
        </authorList>
    </citation>
    <scope>NUCLEOTIDE SEQUENCE [LARGE SCALE GENOMIC DNA]</scope>
    <source>
        <strain evidence="2 3">LZD062</strain>
    </source>
</reference>
<evidence type="ECO:0000313" key="2">
    <source>
        <dbReference type="EMBL" id="KPB00869.1"/>
    </source>
</evidence>
<proteinExistence type="predicted"/>
<gene>
    <name evidence="2" type="ORF">SU32_11765</name>
</gene>
<dbReference type="SUPFAM" id="SSF53335">
    <property type="entry name" value="S-adenosyl-L-methionine-dependent methyltransferases"/>
    <property type="match status" value="1"/>
</dbReference>
<dbReference type="AlphaFoldDB" id="A0A0M9GMC7"/>
<name>A0A0M9GMC7_9HYPH</name>
<evidence type="ECO:0000259" key="1">
    <source>
        <dbReference type="Pfam" id="PF08241"/>
    </source>
</evidence>
<dbReference type="InterPro" id="IPR029063">
    <property type="entry name" value="SAM-dependent_MTases_sf"/>
</dbReference>
<keyword evidence="2" id="KW-0489">Methyltransferase</keyword>
<organism evidence="2 3">
    <name type="scientific">Ahrensia marina</name>
    <dbReference type="NCBI Taxonomy" id="1514904"/>
    <lineage>
        <taxon>Bacteria</taxon>
        <taxon>Pseudomonadati</taxon>
        <taxon>Pseudomonadota</taxon>
        <taxon>Alphaproteobacteria</taxon>
        <taxon>Hyphomicrobiales</taxon>
        <taxon>Ahrensiaceae</taxon>
        <taxon>Ahrensia</taxon>
    </lineage>
</organism>
<dbReference type="InterPro" id="IPR013216">
    <property type="entry name" value="Methyltransf_11"/>
</dbReference>
<dbReference type="Proteomes" id="UP000038011">
    <property type="component" value="Unassembled WGS sequence"/>
</dbReference>
<dbReference type="STRING" id="1514904.SU32_11765"/>
<accession>A0A0M9GMC7</accession>
<dbReference type="GO" id="GO:0032259">
    <property type="term" value="P:methylation"/>
    <property type="evidence" value="ECO:0007669"/>
    <property type="project" value="UniProtKB-KW"/>
</dbReference>
<dbReference type="GO" id="GO:0008757">
    <property type="term" value="F:S-adenosylmethionine-dependent methyltransferase activity"/>
    <property type="evidence" value="ECO:0007669"/>
    <property type="project" value="InterPro"/>
</dbReference>
<dbReference type="RefSeq" id="WP_053999563.1">
    <property type="nucleotide sequence ID" value="NZ_JXMU01000016.1"/>
</dbReference>
<comment type="caution">
    <text evidence="2">The sequence shown here is derived from an EMBL/GenBank/DDBJ whole genome shotgun (WGS) entry which is preliminary data.</text>
</comment>
<dbReference type="Pfam" id="PF08241">
    <property type="entry name" value="Methyltransf_11"/>
    <property type="match status" value="1"/>
</dbReference>
<dbReference type="Gene3D" id="3.40.50.150">
    <property type="entry name" value="Vaccinia Virus protein VP39"/>
    <property type="match status" value="1"/>
</dbReference>
<dbReference type="PATRIC" id="fig|1514904.3.peg.1196"/>
<dbReference type="OrthoDB" id="9800231at2"/>
<feature type="domain" description="Methyltransferase type 11" evidence="1">
    <location>
        <begin position="87"/>
        <end position="130"/>
    </location>
</feature>
<evidence type="ECO:0000313" key="3">
    <source>
        <dbReference type="Proteomes" id="UP000038011"/>
    </source>
</evidence>
<dbReference type="CDD" id="cd02440">
    <property type="entry name" value="AdoMet_MTases"/>
    <property type="match status" value="1"/>
</dbReference>
<keyword evidence="3" id="KW-1185">Reference proteome</keyword>
<sequence length="246" mass="27654">MNADIVEMRAFYHSALGERSSNAIAMALTRIWEPVANERLLGLGYTRPWLERFESDAQITLSFMLAEHGAARWPRTGPSRSALVFDEELPLANGSIDRVLAVHTLEYAESPRETLMELWRVLAPNGKLVLVVPNRRGVWARIDTTPFGNGRPFSSGQLRNLLRETNFTPAHETEALFFPPSRRFLALKLSNQFESIGLRIGRLFGGVIVIEAQKRLYQGLPVAGRQSRRVFVPALSPQGATRNQMD</sequence>